<name>A0A1B2ID44_9CAUD</name>
<dbReference type="GO" id="GO:0004386">
    <property type="term" value="F:helicase activity"/>
    <property type="evidence" value="ECO:0007669"/>
    <property type="project" value="UniProtKB-KW"/>
</dbReference>
<keyword evidence="2" id="KW-0547">Nucleotide-binding</keyword>
<protein>
    <submittedName>
        <fullName evidence="2">Putative ATP-dependent DNA helicase</fullName>
    </submittedName>
</protein>
<keyword evidence="2" id="KW-0378">Hydrolase</keyword>
<dbReference type="KEGG" id="vg:29069175"/>
<sequence>MQQINITHTTMGVRIEVPIRPVEIAIKTWAERNLHAPKMGKERGKITVEQGDGYYAHMEGARSFIFHKAHLEEILSIIKNAIIEYRLEAEVKHHKVERAEPYRCTFENFGTPMVVDDPESRFYYQNDVVEKALDPNRLQTIFAIDTGRGKTKSLQKVMVRKQVRTALIMRPTYVDKWLFDICEDPTGLQIDKDKVLVCRGVQGIIEAYEMGISGELDRRDIRAIIFPTVSLQLFLKEYINTGHSMGIDIERFYDVMGVGLIGMDEVHEHFYLVYLAGIILNPCASIEMSATLEPGAAKTFIIARYLERFPVDLRLSVERIKVVDIRAFYYTLDDKKLAWWATKMSPYNHKLFEGKLIREGFHVSYCEMWWNLIEKVYLSNYQPGQKIIILFSTVDMCEFFTQFLHQKLAGNEQFSELMVAKYNGGDSYDDFIMAEFGVSTPNKAGTAIDKPGMVHMIVTVPVDDQQLNLQIAGRPRPVREVFGWDMNPIVWFGHCMNIAKHGTYLNSRMRSLRDTVLSFKVATSPYVVRKTYDNAPTSSRPNSPLRRIDVGRLSRKGSKGLSRRRKRR</sequence>
<dbReference type="SUPFAM" id="SSF52540">
    <property type="entry name" value="P-loop containing nucleoside triphosphate hydrolases"/>
    <property type="match status" value="1"/>
</dbReference>
<reference evidence="3" key="1">
    <citation type="submission" date="2016-06" db="EMBL/GenBank/DDBJ databases">
        <authorList>
            <person name="Berg J.A."/>
            <person name="Grossarth S.E."/>
            <person name="Jarvis T.M."/>
            <person name="Merrill B.D."/>
            <person name="Breakwell D.P."/>
            <person name="Hope S."/>
            <person name="Grose J.H."/>
        </authorList>
    </citation>
    <scope>NUCLEOTIDE SEQUENCE [LARGE SCALE GENOMIC DNA]</scope>
</reference>
<proteinExistence type="predicted"/>
<dbReference type="OrthoDB" id="6729at10239"/>
<dbReference type="EMBL" id="KX397368">
    <property type="protein sequence ID" value="ANZ49135.1"/>
    <property type="molecule type" value="Genomic_DNA"/>
</dbReference>
<evidence type="ECO:0000313" key="3">
    <source>
        <dbReference type="Proteomes" id="UP000203302"/>
    </source>
</evidence>
<gene>
    <name evidence="2" type="ORF">HUXLEY_53</name>
</gene>
<dbReference type="GeneID" id="29069175"/>
<keyword evidence="2" id="KW-0067">ATP-binding</keyword>
<keyword evidence="2" id="KW-0347">Helicase</keyword>
<accession>A0A1B2ID44</accession>
<feature type="region of interest" description="Disordered" evidence="1">
    <location>
        <begin position="532"/>
        <end position="568"/>
    </location>
</feature>
<feature type="compositionally biased region" description="Basic residues" evidence="1">
    <location>
        <begin position="553"/>
        <end position="568"/>
    </location>
</feature>
<dbReference type="Proteomes" id="UP000203302">
    <property type="component" value="Segment"/>
</dbReference>
<organism evidence="2 3">
    <name type="scientific">Erwinia phage vB_EamM_Huxley</name>
    <dbReference type="NCBI Taxonomy" id="1883373"/>
    <lineage>
        <taxon>Viruses</taxon>
        <taxon>Duplodnaviria</taxon>
        <taxon>Heunggongvirae</taxon>
        <taxon>Uroviricota</taxon>
        <taxon>Caudoviricetes</taxon>
        <taxon>Chimalliviridae</taxon>
        <taxon>Machinavirus</taxon>
        <taxon>Machinavirus machina</taxon>
    </lineage>
</organism>
<evidence type="ECO:0000313" key="2">
    <source>
        <dbReference type="EMBL" id="ANZ49135.1"/>
    </source>
</evidence>
<dbReference type="RefSeq" id="YP_009293021.1">
    <property type="nucleotide sequence ID" value="NC_031127.1"/>
</dbReference>
<evidence type="ECO:0000256" key="1">
    <source>
        <dbReference type="SAM" id="MobiDB-lite"/>
    </source>
</evidence>
<dbReference type="InterPro" id="IPR027417">
    <property type="entry name" value="P-loop_NTPase"/>
</dbReference>